<dbReference type="RefSeq" id="WP_109648474.1">
    <property type="nucleotide sequence ID" value="NZ_CAJQNU010000095.1"/>
</dbReference>
<accession>A0A316ER40</accession>
<dbReference type="AlphaFoldDB" id="A0A316ER40"/>
<evidence type="ECO:0000313" key="2">
    <source>
        <dbReference type="EMBL" id="PWK25530.1"/>
    </source>
</evidence>
<organism evidence="2 3">
    <name type="scientific">Maribacter polysiphoniae</name>
    <dbReference type="NCBI Taxonomy" id="429344"/>
    <lineage>
        <taxon>Bacteria</taxon>
        <taxon>Pseudomonadati</taxon>
        <taxon>Bacteroidota</taxon>
        <taxon>Flavobacteriia</taxon>
        <taxon>Flavobacteriales</taxon>
        <taxon>Flavobacteriaceae</taxon>
        <taxon>Maribacter</taxon>
    </lineage>
</organism>
<sequence>MTLYIAQFTAKHRIIQVEENSIFMWRQDSGEIDTSMLADKIKRESSVHFFNMVAGKNYKIDLEDITVTIWRAEPFNG</sequence>
<keyword evidence="4" id="KW-1185">Reference proteome</keyword>
<reference evidence="2 3" key="1">
    <citation type="submission" date="2018-05" db="EMBL/GenBank/DDBJ databases">
        <title>Genomic Encyclopedia of Archaeal and Bacterial Type Strains, Phase II (KMG-II): from individual species to whole genera.</title>
        <authorList>
            <person name="Goeker M."/>
        </authorList>
    </citation>
    <scope>NUCLEOTIDE SEQUENCE [LARGE SCALE GENOMIC DNA]</scope>
    <source>
        <strain evidence="2 3">DSM 23514</strain>
    </source>
</reference>
<gene>
    <name evidence="1" type="ORF">HZY62_05695</name>
    <name evidence="2" type="ORF">LX92_00271</name>
</gene>
<dbReference type="OrthoDB" id="1448172at2"/>
<dbReference type="Proteomes" id="UP000651837">
    <property type="component" value="Unassembled WGS sequence"/>
</dbReference>
<evidence type="ECO:0000313" key="3">
    <source>
        <dbReference type="Proteomes" id="UP000245667"/>
    </source>
</evidence>
<name>A0A316ER40_9FLAO</name>
<dbReference type="EMBL" id="QGGQ01000001">
    <property type="protein sequence ID" value="PWK25530.1"/>
    <property type="molecule type" value="Genomic_DNA"/>
</dbReference>
<proteinExistence type="predicted"/>
<dbReference type="Proteomes" id="UP000245667">
    <property type="component" value="Unassembled WGS sequence"/>
</dbReference>
<dbReference type="EMBL" id="JACWLN010000002">
    <property type="protein sequence ID" value="MBD1260071.1"/>
    <property type="molecule type" value="Genomic_DNA"/>
</dbReference>
<protein>
    <submittedName>
        <fullName evidence="1">GTP-binding protein LepA</fullName>
    </submittedName>
</protein>
<comment type="caution">
    <text evidence="2">The sequence shown here is derived from an EMBL/GenBank/DDBJ whole genome shotgun (WGS) entry which is preliminary data.</text>
</comment>
<reference evidence="1 4" key="2">
    <citation type="submission" date="2020-07" db="EMBL/GenBank/DDBJ databases">
        <title>The draft genome sequence of Maribacter polysiphoniae KCTC 22021.</title>
        <authorList>
            <person name="Mu L."/>
        </authorList>
    </citation>
    <scope>NUCLEOTIDE SEQUENCE [LARGE SCALE GENOMIC DNA]</scope>
    <source>
        <strain evidence="1 4">KCTC 22021</strain>
    </source>
</reference>
<evidence type="ECO:0000313" key="4">
    <source>
        <dbReference type="Proteomes" id="UP000651837"/>
    </source>
</evidence>
<evidence type="ECO:0000313" key="1">
    <source>
        <dbReference type="EMBL" id="MBD1260071.1"/>
    </source>
</evidence>